<dbReference type="Gene3D" id="3.40.50.10910">
    <property type="entry name" value="Amidohydrolase"/>
    <property type="match status" value="1"/>
</dbReference>
<dbReference type="InterPro" id="IPR006680">
    <property type="entry name" value="Amidohydro-rel"/>
</dbReference>
<reference evidence="2" key="1">
    <citation type="submission" date="2018-05" db="EMBL/GenBank/DDBJ databases">
        <authorList>
            <person name="Lanie J.A."/>
            <person name="Ng W.-L."/>
            <person name="Kazmierczak K.M."/>
            <person name="Andrzejewski T.M."/>
            <person name="Davidsen T.M."/>
            <person name="Wayne K.J."/>
            <person name="Tettelin H."/>
            <person name="Glass J.I."/>
            <person name="Rusch D."/>
            <person name="Podicherti R."/>
            <person name="Tsui H.-C.T."/>
            <person name="Winkler M.E."/>
        </authorList>
    </citation>
    <scope>NUCLEOTIDE SEQUENCE</scope>
</reference>
<accession>A0A381NHT2</accession>
<protein>
    <recommendedName>
        <fullName evidence="1">Amidohydrolase-related domain-containing protein</fullName>
    </recommendedName>
</protein>
<dbReference type="Pfam" id="PF01979">
    <property type="entry name" value="Amidohydro_1"/>
    <property type="match status" value="1"/>
</dbReference>
<evidence type="ECO:0000259" key="1">
    <source>
        <dbReference type="Pfam" id="PF01979"/>
    </source>
</evidence>
<dbReference type="PANTHER" id="PTHR43135">
    <property type="entry name" value="ALPHA-D-RIBOSE 1-METHYLPHOSPHONATE 5-TRIPHOSPHATE DIPHOSPHATASE"/>
    <property type="match status" value="1"/>
</dbReference>
<dbReference type="Gene3D" id="2.30.40.10">
    <property type="entry name" value="Urease, subunit C, domain 1"/>
    <property type="match status" value="1"/>
</dbReference>
<evidence type="ECO:0000313" key="2">
    <source>
        <dbReference type="EMBL" id="SUZ53664.1"/>
    </source>
</evidence>
<dbReference type="Gene3D" id="1.20.58.520">
    <property type="entry name" value="Amidohydrolase"/>
    <property type="match status" value="1"/>
</dbReference>
<dbReference type="Gene3D" id="3.30.110.90">
    <property type="entry name" value="Amidohydrolase"/>
    <property type="match status" value="1"/>
</dbReference>
<dbReference type="SUPFAM" id="SSF51556">
    <property type="entry name" value="Metallo-dependent hydrolases"/>
    <property type="match status" value="1"/>
</dbReference>
<dbReference type="PROSITE" id="PS51257">
    <property type="entry name" value="PROKAR_LIPOPROTEIN"/>
    <property type="match status" value="1"/>
</dbReference>
<sequence length="420" mass="44803">MMSAVLRLGAVLAAILVAGCAGPETGGEATVFEGARLIVGDGSATIEDAVFVVEGDRITQAGQRADVEIPESATRVDLSGKTVMPALVNTHVHLASTRAERIDQLQHMAYYGAGLAVSLGLDDGDVAFEMRDEVIADGARSRTAGRGITAPEEGRTEVPIWITSETEARTAVQELAANQVDLIKIWVDTRNDQFVKLTPALYGAVIDEAHSEGLRVTAHIFNLEDAKGLLRAGIDAFAHGIRDRDIDDELVALWSERPNVVLVPNLPNPGVAGDLSWLSGTVPAADLQRMQEAQRDRPAAQESFGIQARNLARLSQAGITVAFGTDGSTPWAVHQEMEDMVRSGMTPAQVIVAATRNSAELMQMTDIGTVEVGKSADFIVLDANPLDDITNTRRISEVYLRGTAVDREALGARFTGGTSQ</sequence>
<dbReference type="PANTHER" id="PTHR43135:SF3">
    <property type="entry name" value="ALPHA-D-RIBOSE 1-METHYLPHOSPHONATE 5-TRIPHOSPHATE DIPHOSPHATASE"/>
    <property type="match status" value="1"/>
</dbReference>
<dbReference type="InterPro" id="IPR011059">
    <property type="entry name" value="Metal-dep_hydrolase_composite"/>
</dbReference>
<organism evidence="2">
    <name type="scientific">marine metagenome</name>
    <dbReference type="NCBI Taxonomy" id="408172"/>
    <lineage>
        <taxon>unclassified sequences</taxon>
        <taxon>metagenomes</taxon>
        <taxon>ecological metagenomes</taxon>
    </lineage>
</organism>
<proteinExistence type="predicted"/>
<feature type="domain" description="Amidohydrolase-related" evidence="1">
    <location>
        <begin position="82"/>
        <end position="404"/>
    </location>
</feature>
<name>A0A381NHT2_9ZZZZ</name>
<dbReference type="AlphaFoldDB" id="A0A381NHT2"/>
<dbReference type="SUPFAM" id="SSF51338">
    <property type="entry name" value="Composite domain of metallo-dependent hydrolases"/>
    <property type="match status" value="1"/>
</dbReference>
<dbReference type="InterPro" id="IPR051781">
    <property type="entry name" value="Metallo-dep_Hydrolase"/>
</dbReference>
<dbReference type="GO" id="GO:0016810">
    <property type="term" value="F:hydrolase activity, acting on carbon-nitrogen (but not peptide) bonds"/>
    <property type="evidence" value="ECO:0007669"/>
    <property type="project" value="InterPro"/>
</dbReference>
<dbReference type="InterPro" id="IPR032466">
    <property type="entry name" value="Metal_Hydrolase"/>
</dbReference>
<dbReference type="EMBL" id="UINC01000342">
    <property type="protein sequence ID" value="SUZ53664.1"/>
    <property type="molecule type" value="Genomic_DNA"/>
</dbReference>
<gene>
    <name evidence="2" type="ORF">METZ01_LOCUS6518</name>
</gene>